<dbReference type="Proteomes" id="UP000273655">
    <property type="component" value="Chromosome 1"/>
</dbReference>
<name>A0A447PB10_SALET</name>
<dbReference type="EMBL" id="LR134148">
    <property type="protein sequence ID" value="VEA33878.1"/>
    <property type="molecule type" value="Genomic_DNA"/>
</dbReference>
<accession>A0A447PB10</accession>
<organism evidence="1 2">
    <name type="scientific">Salmonella enterica I</name>
    <dbReference type="NCBI Taxonomy" id="59201"/>
    <lineage>
        <taxon>Bacteria</taxon>
        <taxon>Pseudomonadati</taxon>
        <taxon>Pseudomonadota</taxon>
        <taxon>Gammaproteobacteria</taxon>
        <taxon>Enterobacterales</taxon>
        <taxon>Enterobacteriaceae</taxon>
        <taxon>Salmonella</taxon>
    </lineage>
</organism>
<evidence type="ECO:0000313" key="2">
    <source>
        <dbReference type="Proteomes" id="UP000273655"/>
    </source>
</evidence>
<evidence type="ECO:0000313" key="1">
    <source>
        <dbReference type="EMBL" id="VEA33878.1"/>
    </source>
</evidence>
<sequence length="155" mass="18075">MPLPTWAGMWLYTIYLDRSDNIPHYRFVGYKRTTAIDILALAVTLFCGISDLKTAPGMSCMSTLWANHHSYYSITTCFLHNDTCKYKIENHSFCFEIINFYFQLHTGRKSIIRADRMRQGGNGPFCIINRLLKSRHLHRHFRIEISPPLSELQGK</sequence>
<protein>
    <submittedName>
        <fullName evidence="1">Uncharacterized protein</fullName>
    </submittedName>
</protein>
<reference evidence="1 2" key="1">
    <citation type="submission" date="2018-12" db="EMBL/GenBank/DDBJ databases">
        <authorList>
            <consortium name="Pathogen Informatics"/>
        </authorList>
    </citation>
    <scope>NUCLEOTIDE SEQUENCE [LARGE SCALE GENOMIC DNA]</scope>
    <source>
        <strain evidence="1 2">NCTC8271</strain>
    </source>
</reference>
<dbReference type="AlphaFoldDB" id="A0A447PB10"/>
<proteinExistence type="predicted"/>
<gene>
    <name evidence="1" type="ORF">NCTC8271_01555</name>
</gene>